<gene>
    <name evidence="2" type="ORF">GCM10017772_05630</name>
</gene>
<dbReference type="InterPro" id="IPR000073">
    <property type="entry name" value="AB_hydrolase_1"/>
</dbReference>
<dbReference type="PANTHER" id="PTHR43689:SF8">
    <property type="entry name" value="ALPHA_BETA-HYDROLASES SUPERFAMILY PROTEIN"/>
    <property type="match status" value="1"/>
</dbReference>
<feature type="domain" description="AB hydrolase-1" evidence="1">
    <location>
        <begin position="40"/>
        <end position="246"/>
    </location>
</feature>
<reference evidence="2" key="1">
    <citation type="journal article" date="2014" name="Int. J. Syst. Evol. Microbiol.">
        <title>Complete genome sequence of Corynebacterium casei LMG S-19264T (=DSM 44701T), isolated from a smear-ripened cheese.</title>
        <authorList>
            <consortium name="US DOE Joint Genome Institute (JGI-PGF)"/>
            <person name="Walter F."/>
            <person name="Albersmeier A."/>
            <person name="Kalinowski J."/>
            <person name="Ruckert C."/>
        </authorList>
    </citation>
    <scope>NUCLEOTIDE SEQUENCE</scope>
    <source>
        <strain evidence="2">CGMCC 4.7398</strain>
    </source>
</reference>
<dbReference type="AlphaFoldDB" id="A0A919KNL1"/>
<evidence type="ECO:0000313" key="3">
    <source>
        <dbReference type="Proteomes" id="UP000627369"/>
    </source>
</evidence>
<sequence length="261" mass="28771">MGRRAEDELGVTHTWGAGPEVIFLSNPLADPVEWSASVRDELLALGYRVTTFEHRPSGLDWRSSVTCVEAFLARRREPVALVGWSQGAAIAQEVALAAPERVRVAALLATYGRQNEIDRVLQECWDILADGGSDSVRLAMGLLTAFSPDRLADDSFVRNLREAQSSWAGPPEPRARRRSATFISTYQDRLQDLAGVTVPCLIMGFELDTDTFVSRAREVARAIPRGEYVELPGLGHAAPFSDPDLVWPRVIGFLKEHHPPA</sequence>
<reference evidence="2" key="2">
    <citation type="submission" date="2020-09" db="EMBL/GenBank/DDBJ databases">
        <authorList>
            <person name="Sun Q."/>
            <person name="Zhou Y."/>
        </authorList>
    </citation>
    <scope>NUCLEOTIDE SEQUENCE</scope>
    <source>
        <strain evidence="2">CGMCC 4.7398</strain>
    </source>
</reference>
<dbReference type="GO" id="GO:0003824">
    <property type="term" value="F:catalytic activity"/>
    <property type="evidence" value="ECO:0007669"/>
    <property type="project" value="UniProtKB-ARBA"/>
</dbReference>
<dbReference type="SUPFAM" id="SSF53474">
    <property type="entry name" value="alpha/beta-Hydrolases"/>
    <property type="match status" value="1"/>
</dbReference>
<name>A0A919KNL1_9MICO</name>
<dbReference type="Pfam" id="PF12697">
    <property type="entry name" value="Abhydrolase_6"/>
    <property type="match status" value="1"/>
</dbReference>
<dbReference type="Gene3D" id="3.40.50.1820">
    <property type="entry name" value="alpha/beta hydrolase"/>
    <property type="match status" value="1"/>
</dbReference>
<dbReference type="EMBL" id="BNAS01000001">
    <property type="protein sequence ID" value="GHH66173.1"/>
    <property type="molecule type" value="Genomic_DNA"/>
</dbReference>
<keyword evidence="3" id="KW-1185">Reference proteome</keyword>
<comment type="caution">
    <text evidence="2">The sequence shown here is derived from an EMBL/GenBank/DDBJ whole genome shotgun (WGS) entry which is preliminary data.</text>
</comment>
<evidence type="ECO:0000259" key="1">
    <source>
        <dbReference type="Pfam" id="PF12697"/>
    </source>
</evidence>
<dbReference type="PANTHER" id="PTHR43689">
    <property type="entry name" value="HYDROLASE"/>
    <property type="match status" value="1"/>
</dbReference>
<protein>
    <recommendedName>
        <fullName evidence="1">AB hydrolase-1 domain-containing protein</fullName>
    </recommendedName>
</protein>
<proteinExistence type="predicted"/>
<evidence type="ECO:0000313" key="2">
    <source>
        <dbReference type="EMBL" id="GHH66173.1"/>
    </source>
</evidence>
<organism evidence="2 3">
    <name type="scientific">Promicromonospora soli</name>
    <dbReference type="NCBI Taxonomy" id="2035533"/>
    <lineage>
        <taxon>Bacteria</taxon>
        <taxon>Bacillati</taxon>
        <taxon>Actinomycetota</taxon>
        <taxon>Actinomycetes</taxon>
        <taxon>Micrococcales</taxon>
        <taxon>Promicromonosporaceae</taxon>
        <taxon>Promicromonospora</taxon>
    </lineage>
</organism>
<dbReference type="Proteomes" id="UP000627369">
    <property type="component" value="Unassembled WGS sequence"/>
</dbReference>
<dbReference type="InterPro" id="IPR029058">
    <property type="entry name" value="AB_hydrolase_fold"/>
</dbReference>
<accession>A0A919KNL1</accession>